<reference evidence="3" key="1">
    <citation type="submission" date="2013-05" db="EMBL/GenBank/DDBJ databases">
        <authorList>
            <person name="Yim A.K.Y."/>
            <person name="Chan T.F."/>
            <person name="Ji K.M."/>
            <person name="Liu X.Y."/>
            <person name="Zhou J.W."/>
            <person name="Li R.Q."/>
            <person name="Yang K.Y."/>
            <person name="Li J."/>
            <person name="Li M."/>
            <person name="Law P.T.W."/>
            <person name="Wu Y.L."/>
            <person name="Cai Z.L."/>
            <person name="Qin H."/>
            <person name="Bao Y."/>
            <person name="Leung R.K.K."/>
            <person name="Ng P.K.S."/>
            <person name="Zou J."/>
            <person name="Zhong X.J."/>
            <person name="Ran P.X."/>
            <person name="Zhong N.S."/>
            <person name="Liu Z.G."/>
            <person name="Tsui S.K.W."/>
        </authorList>
    </citation>
    <scope>NUCLEOTIDE SEQUENCE</scope>
    <source>
        <strain evidence="3">Derf</strain>
        <tissue evidence="3">Whole organism</tissue>
    </source>
</reference>
<keyword evidence="4" id="KW-1185">Reference proteome</keyword>
<dbReference type="AlphaFoldDB" id="A0A922I6T7"/>
<sequence>MKRTRKTRKNLPEKKQKQKQKITSSFLLIILLRLKIVLQISFYSNFISFHFSNYLTMLTQCFDACSNLIKVNAVGFEEINK</sequence>
<evidence type="ECO:0000313" key="3">
    <source>
        <dbReference type="EMBL" id="KAH9521766.1"/>
    </source>
</evidence>
<organism evidence="3 4">
    <name type="scientific">Dermatophagoides farinae</name>
    <name type="common">American house dust mite</name>
    <dbReference type="NCBI Taxonomy" id="6954"/>
    <lineage>
        <taxon>Eukaryota</taxon>
        <taxon>Metazoa</taxon>
        <taxon>Ecdysozoa</taxon>
        <taxon>Arthropoda</taxon>
        <taxon>Chelicerata</taxon>
        <taxon>Arachnida</taxon>
        <taxon>Acari</taxon>
        <taxon>Acariformes</taxon>
        <taxon>Sarcoptiformes</taxon>
        <taxon>Astigmata</taxon>
        <taxon>Psoroptidia</taxon>
        <taxon>Analgoidea</taxon>
        <taxon>Pyroglyphidae</taxon>
        <taxon>Dermatophagoidinae</taxon>
        <taxon>Dermatophagoides</taxon>
    </lineage>
</organism>
<protein>
    <submittedName>
        <fullName evidence="3">Uncharacterized protein</fullName>
    </submittedName>
</protein>
<keyword evidence="2" id="KW-1133">Transmembrane helix</keyword>
<evidence type="ECO:0000256" key="1">
    <source>
        <dbReference type="SAM" id="MobiDB-lite"/>
    </source>
</evidence>
<gene>
    <name evidence="3" type="ORF">DERF_005398</name>
</gene>
<reference evidence="3" key="2">
    <citation type="journal article" date="2022" name="Res Sq">
        <title>Comparative Genomics Reveals Insights into the Divergent Evolution of Astigmatic Mites and Household Pest Adaptations.</title>
        <authorList>
            <person name="Xiong Q."/>
            <person name="Wan A.T.-Y."/>
            <person name="Liu X.-Y."/>
            <person name="Fung C.S.-H."/>
            <person name="Xiao X."/>
            <person name="Malainual N."/>
            <person name="Hou J."/>
            <person name="Wang L."/>
            <person name="Wang M."/>
            <person name="Yang K."/>
            <person name="Cui Y."/>
            <person name="Leung E."/>
            <person name="Nong W."/>
            <person name="Shin S.-K."/>
            <person name="Au S."/>
            <person name="Jeong K.Y."/>
            <person name="Chew F.T."/>
            <person name="Hui J."/>
            <person name="Leung T.F."/>
            <person name="Tungtrongchitr A."/>
            <person name="Zhong N."/>
            <person name="Liu Z."/>
            <person name="Tsui S."/>
        </authorList>
    </citation>
    <scope>NUCLEOTIDE SEQUENCE</scope>
    <source>
        <strain evidence="3">Derf</strain>
        <tissue evidence="3">Whole organism</tissue>
    </source>
</reference>
<keyword evidence="2" id="KW-0472">Membrane</keyword>
<accession>A0A922I6T7</accession>
<dbReference type="EMBL" id="ASGP02000002">
    <property type="protein sequence ID" value="KAH9521766.1"/>
    <property type="molecule type" value="Genomic_DNA"/>
</dbReference>
<feature type="region of interest" description="Disordered" evidence="1">
    <location>
        <begin position="1"/>
        <end position="20"/>
    </location>
</feature>
<feature type="transmembrane region" description="Helical" evidence="2">
    <location>
        <begin position="21"/>
        <end position="43"/>
    </location>
</feature>
<evidence type="ECO:0000256" key="2">
    <source>
        <dbReference type="SAM" id="Phobius"/>
    </source>
</evidence>
<proteinExistence type="predicted"/>
<keyword evidence="2" id="KW-0812">Transmembrane</keyword>
<dbReference type="Proteomes" id="UP000790347">
    <property type="component" value="Unassembled WGS sequence"/>
</dbReference>
<name>A0A922I6T7_DERFA</name>
<comment type="caution">
    <text evidence="3">The sequence shown here is derived from an EMBL/GenBank/DDBJ whole genome shotgun (WGS) entry which is preliminary data.</text>
</comment>
<evidence type="ECO:0000313" key="4">
    <source>
        <dbReference type="Proteomes" id="UP000790347"/>
    </source>
</evidence>